<reference evidence="2 3" key="1">
    <citation type="submission" date="2024-03" db="EMBL/GenBank/DDBJ databases">
        <authorList>
            <person name="Martinez-Hernandez J."/>
        </authorList>
    </citation>
    <scope>NUCLEOTIDE SEQUENCE [LARGE SCALE GENOMIC DNA]</scope>
</reference>
<keyword evidence="3" id="KW-1185">Reference proteome</keyword>
<feature type="compositionally biased region" description="Low complexity" evidence="1">
    <location>
        <begin position="34"/>
        <end position="55"/>
    </location>
</feature>
<comment type="caution">
    <text evidence="2">The sequence shown here is derived from an EMBL/GenBank/DDBJ whole genome shotgun (WGS) entry which is preliminary data.</text>
</comment>
<accession>A0AAV1WXQ8</accession>
<feature type="region of interest" description="Disordered" evidence="1">
    <location>
        <begin position="19"/>
        <end position="57"/>
    </location>
</feature>
<evidence type="ECO:0000313" key="3">
    <source>
        <dbReference type="Proteomes" id="UP001497480"/>
    </source>
</evidence>
<dbReference type="AlphaFoldDB" id="A0AAV1WXQ8"/>
<evidence type="ECO:0000256" key="1">
    <source>
        <dbReference type="SAM" id="MobiDB-lite"/>
    </source>
</evidence>
<name>A0AAV1WXQ8_LUPLU</name>
<dbReference type="EMBL" id="CAXHTB010000010">
    <property type="protein sequence ID" value="CAL0314102.1"/>
    <property type="molecule type" value="Genomic_DNA"/>
</dbReference>
<evidence type="ECO:0000313" key="2">
    <source>
        <dbReference type="EMBL" id="CAL0314102.1"/>
    </source>
</evidence>
<protein>
    <submittedName>
        <fullName evidence="2">Uncharacterized protein</fullName>
    </submittedName>
</protein>
<proteinExistence type="predicted"/>
<organism evidence="2 3">
    <name type="scientific">Lupinus luteus</name>
    <name type="common">European yellow lupine</name>
    <dbReference type="NCBI Taxonomy" id="3873"/>
    <lineage>
        <taxon>Eukaryota</taxon>
        <taxon>Viridiplantae</taxon>
        <taxon>Streptophyta</taxon>
        <taxon>Embryophyta</taxon>
        <taxon>Tracheophyta</taxon>
        <taxon>Spermatophyta</taxon>
        <taxon>Magnoliopsida</taxon>
        <taxon>eudicotyledons</taxon>
        <taxon>Gunneridae</taxon>
        <taxon>Pentapetalae</taxon>
        <taxon>rosids</taxon>
        <taxon>fabids</taxon>
        <taxon>Fabales</taxon>
        <taxon>Fabaceae</taxon>
        <taxon>Papilionoideae</taxon>
        <taxon>50 kb inversion clade</taxon>
        <taxon>genistoids sensu lato</taxon>
        <taxon>core genistoids</taxon>
        <taxon>Genisteae</taxon>
        <taxon>Lupinus</taxon>
    </lineage>
</organism>
<dbReference type="Proteomes" id="UP001497480">
    <property type="component" value="Unassembled WGS sequence"/>
</dbReference>
<sequence length="137" mass="12318">MANKVPARAVHAMAALLRENEDEGVSDGGGCSGPGEAAPGPDAGELEVGASDGVEAGVGDGGEVVVGAGAGASVGGGGGEVAVGAGVGAEFGGGDGGVAVGGGVAGGVVVVVGGWVGVALGPCAMLEVAKSPKIINT</sequence>
<gene>
    <name evidence="2" type="ORF">LLUT_LOCUS15162</name>
</gene>